<gene>
    <name evidence="3" type="ORF">SVIM_LOCUS293417</name>
</gene>
<feature type="region of interest" description="Disordered" evidence="1">
    <location>
        <begin position="88"/>
        <end position="158"/>
    </location>
</feature>
<feature type="transmembrane region" description="Helical" evidence="2">
    <location>
        <begin position="247"/>
        <end position="273"/>
    </location>
</feature>
<keyword evidence="2" id="KW-0812">Transmembrane</keyword>
<dbReference type="PANTHER" id="PTHR34379">
    <property type="entry name" value="OS07G0553800 PROTEIN"/>
    <property type="match status" value="1"/>
</dbReference>
<evidence type="ECO:0000313" key="3">
    <source>
        <dbReference type="EMBL" id="VFU46336.1"/>
    </source>
</evidence>
<dbReference type="PANTHER" id="PTHR34379:SF3">
    <property type="entry name" value="PROTEIN, PUTATIVE-RELATED"/>
    <property type="match status" value="1"/>
</dbReference>
<proteinExistence type="predicted"/>
<feature type="region of interest" description="Disordered" evidence="1">
    <location>
        <begin position="1"/>
        <end position="21"/>
    </location>
</feature>
<dbReference type="AlphaFoldDB" id="A0A6N2LYI9"/>
<feature type="compositionally biased region" description="Polar residues" evidence="1">
    <location>
        <begin position="90"/>
        <end position="100"/>
    </location>
</feature>
<evidence type="ECO:0000256" key="2">
    <source>
        <dbReference type="SAM" id="Phobius"/>
    </source>
</evidence>
<name>A0A6N2LYI9_SALVM</name>
<evidence type="ECO:0000256" key="1">
    <source>
        <dbReference type="SAM" id="MobiDB-lite"/>
    </source>
</evidence>
<sequence length="318" mass="36064">MEDVNNTPNFKEESRQTKPRRSRTIFTRFLGCFGFSRKRTSFPEKKPNKIDILAEGKGLKKQRSRFPWSWFCIKSRPGAKTVPLQYSAVPESNNRTSNASKSEHQKTLTNRETPRLTPARVSSGRTPEEKPGQTWYRSEQDIILGNGKPSDPAENPVDDKCKQRLSFRRKIDAIRTGTSQPGSPEVKAKSIRIVSITRSASSPLLAHKKSATVPNTLGRSWVMAGKTRKEDDRPNGKKFEPLIGMSIVILTLMILLIWGKLCAILCAAAWFYFVPLSRSEEDDVKNGLIPGEFSYDSEEYKKKVVLEGFLQRKRRSIS</sequence>
<protein>
    <submittedName>
        <fullName evidence="3">Uncharacterized protein</fullName>
    </submittedName>
</protein>
<accession>A0A6N2LYI9</accession>
<dbReference type="EMBL" id="CAADRP010001641">
    <property type="protein sequence ID" value="VFU46336.1"/>
    <property type="molecule type" value="Genomic_DNA"/>
</dbReference>
<keyword evidence="2" id="KW-0472">Membrane</keyword>
<keyword evidence="2" id="KW-1133">Transmembrane helix</keyword>
<organism evidence="3">
    <name type="scientific">Salix viminalis</name>
    <name type="common">Common osier</name>
    <name type="synonym">Basket willow</name>
    <dbReference type="NCBI Taxonomy" id="40686"/>
    <lineage>
        <taxon>Eukaryota</taxon>
        <taxon>Viridiplantae</taxon>
        <taxon>Streptophyta</taxon>
        <taxon>Embryophyta</taxon>
        <taxon>Tracheophyta</taxon>
        <taxon>Spermatophyta</taxon>
        <taxon>Magnoliopsida</taxon>
        <taxon>eudicotyledons</taxon>
        <taxon>Gunneridae</taxon>
        <taxon>Pentapetalae</taxon>
        <taxon>rosids</taxon>
        <taxon>fabids</taxon>
        <taxon>Malpighiales</taxon>
        <taxon>Salicaceae</taxon>
        <taxon>Saliceae</taxon>
        <taxon>Salix</taxon>
    </lineage>
</organism>
<dbReference type="InterPro" id="IPR040411">
    <property type="entry name" value="At5g23160-like"/>
</dbReference>
<reference evidence="3" key="1">
    <citation type="submission" date="2019-03" db="EMBL/GenBank/DDBJ databases">
        <authorList>
            <person name="Mank J."/>
            <person name="Almeida P."/>
        </authorList>
    </citation>
    <scope>NUCLEOTIDE SEQUENCE</scope>
    <source>
        <strain evidence="3">78183</strain>
    </source>
</reference>